<dbReference type="PANTHER" id="PTHR47020">
    <property type="entry name" value="HILLARIN"/>
    <property type="match status" value="1"/>
</dbReference>
<dbReference type="InterPro" id="IPR053041">
    <property type="entry name" value="Transglut-like_Superfamily_Mod"/>
</dbReference>
<dbReference type="Gene3D" id="1.20.920.60">
    <property type="match status" value="1"/>
</dbReference>
<feature type="compositionally biased region" description="Polar residues" evidence="1">
    <location>
        <begin position="579"/>
        <end position="599"/>
    </location>
</feature>
<evidence type="ECO:0000313" key="3">
    <source>
        <dbReference type="Proteomes" id="UP001164746"/>
    </source>
</evidence>
<proteinExistence type="predicted"/>
<dbReference type="PANTHER" id="PTHR47020:SF1">
    <property type="entry name" value="HILLARIN"/>
    <property type="match status" value="1"/>
</dbReference>
<sequence>MGQGKSKPIRVVVNDNTVVANNLEQTNVDSDDVNNNKDTLGVATEEGNYPAAKPPPYSTKSKHSDNKQRPDKLAVVDETTSIDDDQLSKIKAMHVPVGASFQKMVRQKKEPDPLDVAYPETPHIIRSEPYSHDFGDPRWLSRPASKSLTLSRTELKAADTRIGRLHSSKKDIMFAERLRHEMRVVQSIVTRDTSIAPHKGQVRRFNFEAAMNLHNHFQNIEDTLAEEAAEKHKDHRAETYESLVDDLTGQFQTESLKVKTILAWISKQGIGNFQFTTVPPPDTPNGYMRLIQDDLGTYPVFFALLCRCTLFGFAKPYYRRKARGMILDAMKECDLPVLEKALDACERFDLPNTDPDVIGARMRHEFLSCKKELHVALLVNRIDVSEHALYATRNANLDVLFAKEIRKVEAHLKFLMQLDEGGWTVDIPDIDRQTLVELSQLRSPKIEIRLVLVAMYMLLGIDESYLRNWKNVQRLLRDQQSTLVEMARLEKYIEMDEDNCQPVIDVYTVERVNAIIGYYSEDQIRKVDNTLSVYFRWISGILQTTKDMYKERNIIIGDPDLESRVLSSILITPTSTPSKKLQQEQSQVPGTSKKNTNVPTEVPKKKIHTANRKQSSRLVASSSGKVLYRTHKESLNENEDLHNNVNRQSSAVSDDFFDEEDKASRKYLKTVNCIPNSYFYGFI</sequence>
<dbReference type="EMBL" id="CP111014">
    <property type="protein sequence ID" value="WAR00147.1"/>
    <property type="molecule type" value="Genomic_DNA"/>
</dbReference>
<evidence type="ECO:0000313" key="2">
    <source>
        <dbReference type="EMBL" id="WAR00147.1"/>
    </source>
</evidence>
<keyword evidence="3" id="KW-1185">Reference proteome</keyword>
<gene>
    <name evidence="2" type="ORF">MAR_024519</name>
</gene>
<name>A0ABY7DU87_MYAAR</name>
<feature type="compositionally biased region" description="Basic residues" evidence="1">
    <location>
        <begin position="605"/>
        <end position="615"/>
    </location>
</feature>
<feature type="compositionally biased region" description="Basic and acidic residues" evidence="1">
    <location>
        <begin position="62"/>
        <end position="73"/>
    </location>
</feature>
<feature type="region of interest" description="Disordered" evidence="1">
    <location>
        <begin position="576"/>
        <end position="615"/>
    </location>
</feature>
<dbReference type="Proteomes" id="UP001164746">
    <property type="component" value="Chromosome 3"/>
</dbReference>
<accession>A0ABY7DU87</accession>
<protein>
    <submittedName>
        <fullName evidence="2">Uncharacterized protein</fullName>
    </submittedName>
</protein>
<evidence type="ECO:0000256" key="1">
    <source>
        <dbReference type="SAM" id="MobiDB-lite"/>
    </source>
</evidence>
<reference evidence="2" key="1">
    <citation type="submission" date="2022-11" db="EMBL/GenBank/DDBJ databases">
        <title>Centuries of genome instability and evolution in soft-shell clam transmissible cancer (bioRxiv).</title>
        <authorList>
            <person name="Hart S.F.M."/>
            <person name="Yonemitsu M.A."/>
            <person name="Giersch R.M."/>
            <person name="Beal B.F."/>
            <person name="Arriagada G."/>
            <person name="Davis B.W."/>
            <person name="Ostrander E.A."/>
            <person name="Goff S.P."/>
            <person name="Metzger M.J."/>
        </authorList>
    </citation>
    <scope>NUCLEOTIDE SEQUENCE</scope>
    <source>
        <strain evidence="2">MELC-2E11</strain>
        <tissue evidence="2">Siphon/mantle</tissue>
    </source>
</reference>
<feature type="region of interest" description="Disordered" evidence="1">
    <location>
        <begin position="23"/>
        <end position="73"/>
    </location>
</feature>
<organism evidence="2 3">
    <name type="scientific">Mya arenaria</name>
    <name type="common">Soft-shell clam</name>
    <dbReference type="NCBI Taxonomy" id="6604"/>
    <lineage>
        <taxon>Eukaryota</taxon>
        <taxon>Metazoa</taxon>
        <taxon>Spiralia</taxon>
        <taxon>Lophotrochozoa</taxon>
        <taxon>Mollusca</taxon>
        <taxon>Bivalvia</taxon>
        <taxon>Autobranchia</taxon>
        <taxon>Heteroconchia</taxon>
        <taxon>Euheterodonta</taxon>
        <taxon>Imparidentia</taxon>
        <taxon>Neoheterodontei</taxon>
        <taxon>Myida</taxon>
        <taxon>Myoidea</taxon>
        <taxon>Myidae</taxon>
        <taxon>Mya</taxon>
    </lineage>
</organism>